<dbReference type="GO" id="GO:0004352">
    <property type="term" value="F:glutamate dehydrogenase (NAD+) activity"/>
    <property type="evidence" value="ECO:0007669"/>
    <property type="project" value="UniProtKB-UniRule"/>
</dbReference>
<keyword evidence="2 4" id="KW-0560">Oxidoreductase</keyword>
<proteinExistence type="inferred from homology"/>
<dbReference type="Proteomes" id="UP000799779">
    <property type="component" value="Unassembled WGS sequence"/>
</dbReference>
<evidence type="ECO:0000256" key="4">
    <source>
        <dbReference type="PIRNR" id="PIRNR000184"/>
    </source>
</evidence>
<name>A0A6A5X4A7_9PLEO</name>
<dbReference type="Pfam" id="PF00208">
    <property type="entry name" value="ELFV_dehydrog"/>
    <property type="match status" value="1"/>
</dbReference>
<evidence type="ECO:0000256" key="2">
    <source>
        <dbReference type="ARBA" id="ARBA00023002"/>
    </source>
</evidence>
<evidence type="ECO:0000256" key="3">
    <source>
        <dbReference type="ARBA" id="ARBA00023027"/>
    </source>
</evidence>
<dbReference type="InterPro" id="IPR055480">
    <property type="entry name" value="NAD-GDH_N"/>
</dbReference>
<dbReference type="Gene3D" id="3.40.50.720">
    <property type="entry name" value="NAD(P)-binding Rossmann-like Domain"/>
    <property type="match status" value="1"/>
</dbReference>
<sequence>MASTPVNGVAHNKLLDQVIRSPDRRPSPQPTHLSVPGSGHSTPRILPQEGSGGSGYVAPKFEGKAKQMEAVMDGVEEKGFIPPDFVETETQWFYNELGIDDMYFATESVEAVVNHIHSLYAAKVAAYARDDKRLEIRLDKEAADHAVYIDTSKPGISVVDGPRYEQRIDEKYLDGSVGNTGYRVESFRSASPLPGSQEQQLRCYFVYQCDFVEPNPSATEIDIEKIGDKRFLLKATKNTKAVYQQALHTAAGRTGPVIEYFDVEGSRDKRLVIAYKQGSALGLFSALSDLYHYYGLTTSRKYVEQFSNGYTAMSLYLRHVPGAASSKHPPIEASIHQIIKEISLLYCIPQNKFQADFATARLSLQETIYAHCVWVFTSHFLNRLGSEYVALASLLDTSNTQHAELLSKLKRRLRAETFTADYIREIISQYPDLVHSLYLSFAGSHYVQAQTEQEDFLPTLSYLRLQIDKIPTEGELTDSINKSVVNDHHRIVMESFRIFNRAVLKTNFYTPTKVALSFRMNPDFLPPQEYPQPLYGMFLVISSEFRGFHLRFRDIARGGIRIVKSRSEEAYAINARSLFDENYNLANTQQRKNKDIPEGGSKGVVLLDYHHQDKARTAFEKYIDSILDLLLPANSPGIKDPIVDHYKKEEILFMGPDENTADLVDWATEHARERGAPWWKSFFTGKNPKLGGIPHDRYGMTTLSVRAYVEGIYRKLKLNTSEVRKLQTGGPDGDLGSNEILLSNEKYVSIVDGSGVLVDTNGLDHEELLRLAKQRLMINHFDISKLSPQGYRVLVDENNIRLPHGEMVFNGTTFRNTFHLRKDIKYDTFVPCGGRPESIDLTTANSLIVDGKCVIPYIVEGANLFITQDAKLRLEKAGCILYKDASANKGGVTSSSLEVLASLSFDDAGFIEHMCVKNDGTVPEFYNKYVKAVQEVIQNNARLEFEAIWKEHEATGQPRSTLSDTLSIAITKLDEELQSTDLWTNVAFRESVLSEALPNLLLQQIGLDKIMERVPDNYLRAIFGSYLASRFVYQHGVSASQFAFFDFMSKRMEKLWVIGHWNSG</sequence>
<protein>
    <recommendedName>
        <fullName evidence="4">NAD-specific glutamate dehydrogenase</fullName>
        <ecNumber evidence="4">1.4.1.2</ecNumber>
    </recommendedName>
</protein>
<evidence type="ECO:0000313" key="7">
    <source>
        <dbReference type="EMBL" id="KAF2007759.1"/>
    </source>
</evidence>
<dbReference type="OrthoDB" id="184415at2759"/>
<dbReference type="InterPro" id="IPR036291">
    <property type="entry name" value="NAD(P)-bd_dom_sf"/>
</dbReference>
<dbReference type="SUPFAM" id="SSF51735">
    <property type="entry name" value="NAD(P)-binding Rossmann-fold domains"/>
    <property type="match status" value="1"/>
</dbReference>
<gene>
    <name evidence="7" type="ORF">P154DRAFT_528442</name>
</gene>
<dbReference type="PANTHER" id="PTHR11606">
    <property type="entry name" value="GLUTAMATE DEHYDROGENASE"/>
    <property type="match status" value="1"/>
</dbReference>
<dbReference type="InterPro" id="IPR046346">
    <property type="entry name" value="Aminoacid_DH-like_N_sf"/>
</dbReference>
<dbReference type="AlphaFoldDB" id="A0A6A5X4A7"/>
<keyword evidence="8" id="KW-1185">Reference proteome</keyword>
<reference evidence="7" key="1">
    <citation type="journal article" date="2020" name="Stud. Mycol.">
        <title>101 Dothideomycetes genomes: a test case for predicting lifestyles and emergence of pathogens.</title>
        <authorList>
            <person name="Haridas S."/>
            <person name="Albert R."/>
            <person name="Binder M."/>
            <person name="Bloem J."/>
            <person name="Labutti K."/>
            <person name="Salamov A."/>
            <person name="Andreopoulos B."/>
            <person name="Baker S."/>
            <person name="Barry K."/>
            <person name="Bills G."/>
            <person name="Bluhm B."/>
            <person name="Cannon C."/>
            <person name="Castanera R."/>
            <person name="Culley D."/>
            <person name="Daum C."/>
            <person name="Ezra D."/>
            <person name="Gonzalez J."/>
            <person name="Henrissat B."/>
            <person name="Kuo A."/>
            <person name="Liang C."/>
            <person name="Lipzen A."/>
            <person name="Lutzoni F."/>
            <person name="Magnuson J."/>
            <person name="Mondo S."/>
            <person name="Nolan M."/>
            <person name="Ohm R."/>
            <person name="Pangilinan J."/>
            <person name="Park H.-J."/>
            <person name="Ramirez L."/>
            <person name="Alfaro M."/>
            <person name="Sun H."/>
            <person name="Tritt A."/>
            <person name="Yoshinaga Y."/>
            <person name="Zwiers L.-H."/>
            <person name="Turgeon B."/>
            <person name="Goodwin S."/>
            <person name="Spatafora J."/>
            <person name="Crous P."/>
            <person name="Grigoriev I."/>
        </authorList>
    </citation>
    <scope>NUCLEOTIDE SEQUENCE</scope>
    <source>
        <strain evidence="7">CBS 123094</strain>
    </source>
</reference>
<comment type="function">
    <text evidence="4">NAD(+)-dependent glutamate dehydrogenase which degrades glutamate to ammonia and alpha-ketoglutarate.</text>
</comment>
<dbReference type="InterPro" id="IPR056365">
    <property type="entry name" value="NAD-GDH_2nd"/>
</dbReference>
<dbReference type="PIRSF" id="PIRSF000184">
    <property type="entry name" value="GDH_NAD"/>
    <property type="match status" value="1"/>
</dbReference>
<comment type="similarity">
    <text evidence="1 4">Belongs to the Glu/Leu/Phe/Val dehydrogenases family.</text>
</comment>
<dbReference type="EMBL" id="ML977556">
    <property type="protein sequence ID" value="KAF2007759.1"/>
    <property type="molecule type" value="Genomic_DNA"/>
</dbReference>
<evidence type="ECO:0000313" key="8">
    <source>
        <dbReference type="Proteomes" id="UP000799779"/>
    </source>
</evidence>
<dbReference type="InterPro" id="IPR006096">
    <property type="entry name" value="Glu/Leu/Phe/Val/Trp_DH_C"/>
</dbReference>
<comment type="catalytic activity">
    <reaction evidence="4">
        <text>L-glutamate + NAD(+) + H2O = 2-oxoglutarate + NH4(+) + NADH + H(+)</text>
        <dbReference type="Rhea" id="RHEA:15133"/>
        <dbReference type="ChEBI" id="CHEBI:15377"/>
        <dbReference type="ChEBI" id="CHEBI:15378"/>
        <dbReference type="ChEBI" id="CHEBI:16810"/>
        <dbReference type="ChEBI" id="CHEBI:28938"/>
        <dbReference type="ChEBI" id="CHEBI:29985"/>
        <dbReference type="ChEBI" id="CHEBI:57540"/>
        <dbReference type="ChEBI" id="CHEBI:57945"/>
        <dbReference type="EC" id="1.4.1.2"/>
    </reaction>
</comment>
<feature type="domain" description="Glutamate/phenylalanine/leucine/valine/L-tryptophan dehydrogenase C-terminal" evidence="6">
    <location>
        <begin position="692"/>
        <end position="956"/>
    </location>
</feature>
<feature type="region of interest" description="Disordered" evidence="5">
    <location>
        <begin position="19"/>
        <end position="59"/>
    </location>
</feature>
<accession>A0A6A5X4A7</accession>
<dbReference type="GO" id="GO:0006538">
    <property type="term" value="P:L-glutamate catabolic process"/>
    <property type="evidence" value="ECO:0007669"/>
    <property type="project" value="UniProtKB-UniRule"/>
</dbReference>
<dbReference type="Pfam" id="PF23147">
    <property type="entry name" value="GDH2_N"/>
    <property type="match status" value="1"/>
</dbReference>
<dbReference type="EC" id="1.4.1.2" evidence="4"/>
<organism evidence="7 8">
    <name type="scientific">Amniculicola lignicola CBS 123094</name>
    <dbReference type="NCBI Taxonomy" id="1392246"/>
    <lineage>
        <taxon>Eukaryota</taxon>
        <taxon>Fungi</taxon>
        <taxon>Dikarya</taxon>
        <taxon>Ascomycota</taxon>
        <taxon>Pezizomycotina</taxon>
        <taxon>Dothideomycetes</taxon>
        <taxon>Pleosporomycetidae</taxon>
        <taxon>Pleosporales</taxon>
        <taxon>Amniculicolaceae</taxon>
        <taxon>Amniculicola</taxon>
    </lineage>
</organism>
<dbReference type="SMART" id="SM00839">
    <property type="entry name" value="ELFV_dehydrog"/>
    <property type="match status" value="1"/>
</dbReference>
<dbReference type="PANTHER" id="PTHR11606:SF24">
    <property type="entry name" value="NAD-SPECIFIC GLUTAMATE DEHYDROGENASE"/>
    <property type="match status" value="1"/>
</dbReference>
<dbReference type="InterPro" id="IPR016210">
    <property type="entry name" value="NAD-GDH_euk"/>
</dbReference>
<evidence type="ECO:0000259" key="6">
    <source>
        <dbReference type="SMART" id="SM00839"/>
    </source>
</evidence>
<keyword evidence="3 4" id="KW-0520">NAD</keyword>
<dbReference type="Pfam" id="PF23152">
    <property type="entry name" value="GDH_2nd"/>
    <property type="match status" value="1"/>
</dbReference>
<evidence type="ECO:0000256" key="1">
    <source>
        <dbReference type="ARBA" id="ARBA00006382"/>
    </source>
</evidence>
<dbReference type="SUPFAM" id="SSF53223">
    <property type="entry name" value="Aminoacid dehydrogenase-like, N-terminal domain"/>
    <property type="match status" value="1"/>
</dbReference>
<evidence type="ECO:0000256" key="5">
    <source>
        <dbReference type="SAM" id="MobiDB-lite"/>
    </source>
</evidence>
<dbReference type="GO" id="GO:0005739">
    <property type="term" value="C:mitochondrion"/>
    <property type="evidence" value="ECO:0007669"/>
    <property type="project" value="UniProtKB-UniRule"/>
</dbReference>